<dbReference type="InterPro" id="IPR010628">
    <property type="entry name" value="EutB"/>
</dbReference>
<comment type="subcellular location">
    <subcellularLocation>
        <location evidence="1">Bacterial microcompartment</location>
    </subcellularLocation>
</comment>
<feature type="binding site" evidence="1">
    <location>
        <begin position="160"/>
        <end position="162"/>
    </location>
    <ligand>
        <name>substrate</name>
    </ligand>
</feature>
<dbReference type="Gene3D" id="2.30.170.30">
    <property type="entry name" value="ethanolamine ammonia-lyase heavy chain domain like"/>
    <property type="match status" value="1"/>
</dbReference>
<dbReference type="HAMAP" id="MF_00861">
    <property type="entry name" value="EutB"/>
    <property type="match status" value="1"/>
</dbReference>
<dbReference type="PANTHER" id="PTHR39329:SF1">
    <property type="entry name" value="ETHANOLAMINE AMMONIA-LYASE LARGE SUBUNIT"/>
    <property type="match status" value="1"/>
</dbReference>
<comment type="pathway">
    <text evidence="1">Amine and polyamine degradation; ethanolamine degradation.</text>
</comment>
<keyword evidence="1 2" id="KW-0456">Lyase</keyword>
<dbReference type="Pfam" id="PF06751">
    <property type="entry name" value="EutB"/>
    <property type="match status" value="1"/>
</dbReference>
<dbReference type="GO" id="GO:0031471">
    <property type="term" value="C:ethanolamine degradation polyhedral organelle"/>
    <property type="evidence" value="ECO:0007669"/>
    <property type="project" value="UniProtKB-UniRule"/>
</dbReference>
<evidence type="ECO:0000313" key="3">
    <source>
        <dbReference type="Proteomes" id="UP000253772"/>
    </source>
</evidence>
<dbReference type="GO" id="GO:0031419">
    <property type="term" value="F:cobalamin binding"/>
    <property type="evidence" value="ECO:0007669"/>
    <property type="project" value="UniProtKB-UniRule"/>
</dbReference>
<feature type="binding site" evidence="1">
    <location>
        <position position="194"/>
    </location>
    <ligand>
        <name>adenosylcob(III)alamin</name>
        <dbReference type="ChEBI" id="CHEBI:18408"/>
    </ligand>
</feature>
<comment type="catalytic activity">
    <reaction evidence="1">
        <text>ethanolamine = acetaldehyde + NH4(+)</text>
        <dbReference type="Rhea" id="RHEA:15313"/>
        <dbReference type="ChEBI" id="CHEBI:15343"/>
        <dbReference type="ChEBI" id="CHEBI:28938"/>
        <dbReference type="ChEBI" id="CHEBI:57603"/>
        <dbReference type="EC" id="4.3.1.7"/>
    </reaction>
</comment>
<gene>
    <name evidence="1" type="primary">eutB</name>
    <name evidence="2" type="ORF">DDF84_029335</name>
</gene>
<organism evidence="2 3">
    <name type="scientific">Cupriavidus metallidurans</name>
    <dbReference type="NCBI Taxonomy" id="119219"/>
    <lineage>
        <taxon>Bacteria</taxon>
        <taxon>Pseudomonadati</taxon>
        <taxon>Pseudomonadota</taxon>
        <taxon>Betaproteobacteria</taxon>
        <taxon>Burkholderiales</taxon>
        <taxon>Burkholderiaceae</taxon>
        <taxon>Cupriavidus</taxon>
    </lineage>
</organism>
<feature type="binding site" evidence="1">
    <location>
        <position position="288"/>
    </location>
    <ligand>
        <name>substrate</name>
    </ligand>
</feature>
<dbReference type="Gene3D" id="1.10.220.70">
    <property type="entry name" value="lyase"/>
    <property type="match status" value="1"/>
</dbReference>
<dbReference type="Gene3D" id="3.20.20.70">
    <property type="entry name" value="Aldolase class I"/>
    <property type="match status" value="1"/>
</dbReference>
<dbReference type="UniPathway" id="UPA00560"/>
<proteinExistence type="inferred from homology"/>
<evidence type="ECO:0000313" key="2">
    <source>
        <dbReference type="EMBL" id="QBP13689.1"/>
    </source>
</evidence>
<accession>A0A482J2C6</accession>
<dbReference type="GO" id="GO:0008851">
    <property type="term" value="F:ethanolamine ammonia-lyase activity"/>
    <property type="evidence" value="ECO:0007669"/>
    <property type="project" value="UniProtKB-UniRule"/>
</dbReference>
<feature type="binding site" evidence="1">
    <location>
        <position position="402"/>
    </location>
    <ligand>
        <name>adenosylcob(III)alamin</name>
        <dbReference type="ChEBI" id="CHEBI:18408"/>
    </ligand>
</feature>
<dbReference type="GO" id="GO:0006520">
    <property type="term" value="P:amino acid metabolic process"/>
    <property type="evidence" value="ECO:0007669"/>
    <property type="project" value="InterPro"/>
</dbReference>
<evidence type="ECO:0000256" key="1">
    <source>
        <dbReference type="HAMAP-Rule" id="MF_00861"/>
    </source>
</evidence>
<dbReference type="EMBL" id="CP037901">
    <property type="protein sequence ID" value="QBP13689.1"/>
    <property type="molecule type" value="Genomic_DNA"/>
</dbReference>
<dbReference type="InterPro" id="IPR013785">
    <property type="entry name" value="Aldolase_TIM"/>
</dbReference>
<feature type="binding site" evidence="1">
    <location>
        <position position="363"/>
    </location>
    <ligand>
        <name>substrate</name>
    </ligand>
</feature>
<comment type="subunit">
    <text evidence="1">The basic unit is a heterodimer which dimerizes to form tetramers. The heterotetramers trimerize; 6 large subunits form a core ring with 6 small subunits projecting outwards.</text>
</comment>
<dbReference type="EC" id="4.3.1.7" evidence="1"/>
<dbReference type="AlphaFoldDB" id="A0A482J2C6"/>
<dbReference type="Proteomes" id="UP000253772">
    <property type="component" value="Chromosome c2"/>
</dbReference>
<dbReference type="InterPro" id="IPR044941">
    <property type="entry name" value="EutB_N_sf"/>
</dbReference>
<comment type="function">
    <text evidence="1">Catalyzes the deamination of various vicinal amino-alcohols to oxo compounds. Allows this organism to utilize ethanolamine as the sole source of nitrogen and carbon in the presence of vitamin B12.</text>
</comment>
<keyword evidence="1" id="KW-1283">Bacterial microcompartment</keyword>
<dbReference type="GO" id="GO:0005829">
    <property type="term" value="C:cytosol"/>
    <property type="evidence" value="ECO:0007669"/>
    <property type="project" value="TreeGrafter"/>
</dbReference>
<dbReference type="GO" id="GO:0046336">
    <property type="term" value="P:ethanolamine catabolic process"/>
    <property type="evidence" value="ECO:0007669"/>
    <property type="project" value="UniProtKB-UniRule"/>
</dbReference>
<reference evidence="2 3" key="1">
    <citation type="submission" date="2019-03" db="EMBL/GenBank/DDBJ databases">
        <title>Comparative insights into the high quality Complete genome sequence of highly metal resistant Cupriavidus metallidurans strain BS1 isolated from a gold-copper mine.</title>
        <authorList>
            <person name="Mazhar H.S."/>
            <person name="Rensing C."/>
        </authorList>
    </citation>
    <scope>NUCLEOTIDE SEQUENCE [LARGE SCALE GENOMIC DNA]</scope>
    <source>
        <strain evidence="2 3">BS1</strain>
    </source>
</reference>
<dbReference type="PIRSF" id="PIRSF018788">
    <property type="entry name" value="EutB"/>
    <property type="match status" value="1"/>
</dbReference>
<feature type="binding site" evidence="1">
    <location>
        <position position="296"/>
    </location>
    <ligand>
        <name>adenosylcob(III)alamin</name>
        <dbReference type="ChEBI" id="CHEBI:18408"/>
    </ligand>
</feature>
<protein>
    <recommendedName>
        <fullName evidence="1">Ethanolamine ammonia-lyase large subunit</fullName>
        <shortName evidence="1">EAL large subunit</shortName>
        <ecNumber evidence="1">4.3.1.7</ecNumber>
    </recommendedName>
</protein>
<keyword evidence="1" id="KW-0170">Cobalt</keyword>
<dbReference type="FunFam" id="3.20.20.70:FF:000055">
    <property type="entry name" value="Ethanolamine ammonia-lyase heavy chain"/>
    <property type="match status" value="1"/>
</dbReference>
<dbReference type="NCBIfam" id="NF011649">
    <property type="entry name" value="PRK15067.1"/>
    <property type="match status" value="1"/>
</dbReference>
<feature type="binding site" evidence="1">
    <location>
        <position position="193"/>
    </location>
    <ligand>
        <name>substrate</name>
    </ligand>
</feature>
<comment type="similarity">
    <text evidence="1">Belongs to the EutB family.</text>
</comment>
<feature type="binding site" evidence="1">
    <location>
        <position position="246"/>
    </location>
    <ligand>
        <name>adenosylcob(III)alamin</name>
        <dbReference type="ChEBI" id="CHEBI:18408"/>
    </ligand>
</feature>
<dbReference type="GO" id="GO:0009350">
    <property type="term" value="C:ethanolamine ammonia-lyase complex"/>
    <property type="evidence" value="ECO:0007669"/>
    <property type="project" value="UniProtKB-UniRule"/>
</dbReference>
<dbReference type="OrthoDB" id="9770909at2"/>
<dbReference type="PANTHER" id="PTHR39329">
    <property type="entry name" value="ETHANOLAMINE AMMONIA-LYASE HEAVY CHAIN"/>
    <property type="match status" value="1"/>
</dbReference>
<sequence>MAFTHTVGVRRHVFDDLRTLLAKASPARSGDALAGIAAASEEERMAARMALADMPLAHCLAEPLIPYEADEVTRLIVDSHDAQAFAALASLTVGEFRDWLLRHDTDTATLARVAPGVTPEMAAAVSKLMRNQDLVAVARKCAVVTAFRNTIGLPGHLAVRLQPNHPTDDPRGIAASIVDGLLYGCGDATIGINPASDNLGAITTLLKLLDDIRTRYEIPTQSCVLTHVTNTLRVMEQGAPVDLVFQSVAGSQAANAAFGISLALLEEARQAALSLRRGTVGHNVMYFETGQGSALSANAHHGLDQQTMEARAYAVARRFEPLLVNTVVGFIGPEYLYDGKQIIRAGLEDHFCGKLLGVPMGCDVCYTNHAEADQDDMDNLLTLFGVAGINFIMGVPGADDIMLNYQSTSFHDALYLREVLGLRPAPEFEAWLRKMGIVDAGGRLLEPGTRQPLLTMADTL</sequence>
<name>A0A482J2C6_9BURK</name>
<dbReference type="RefSeq" id="WP_017511147.1">
    <property type="nucleotide sequence ID" value="NZ_CP037901.1"/>
</dbReference>
<comment type="cofactor">
    <cofactor evidence="1">
        <name>adenosylcob(III)alamin</name>
        <dbReference type="ChEBI" id="CHEBI:18408"/>
    </cofactor>
    <text evidence="1">Binds between the large and small subunits.</text>
</comment>
<dbReference type="InterPro" id="IPR044939">
    <property type="entry name" value="EutB_dom_2_sf"/>
</dbReference>
<keyword evidence="1" id="KW-0846">Cobalamin</keyword>